<evidence type="ECO:0000313" key="2">
    <source>
        <dbReference type="EMBL" id="CAF0952456.1"/>
    </source>
</evidence>
<feature type="region of interest" description="Disordered" evidence="1">
    <location>
        <begin position="150"/>
        <end position="179"/>
    </location>
</feature>
<keyword evidence="3" id="KW-1185">Reference proteome</keyword>
<proteinExistence type="predicted"/>
<comment type="caution">
    <text evidence="2">The sequence shown here is derived from an EMBL/GenBank/DDBJ whole genome shotgun (WGS) entry which is preliminary data.</text>
</comment>
<evidence type="ECO:0000256" key="1">
    <source>
        <dbReference type="SAM" id="MobiDB-lite"/>
    </source>
</evidence>
<dbReference type="Proteomes" id="UP000663879">
    <property type="component" value="Unassembled WGS sequence"/>
</dbReference>
<dbReference type="AlphaFoldDB" id="A0A814D8Z8"/>
<gene>
    <name evidence="2" type="ORF">OXX778_LOCUS14018</name>
</gene>
<dbReference type="EMBL" id="CAJNOC010002807">
    <property type="protein sequence ID" value="CAF0952456.1"/>
    <property type="molecule type" value="Genomic_DNA"/>
</dbReference>
<evidence type="ECO:0000313" key="3">
    <source>
        <dbReference type="Proteomes" id="UP000663879"/>
    </source>
</evidence>
<reference evidence="2" key="1">
    <citation type="submission" date="2021-02" db="EMBL/GenBank/DDBJ databases">
        <authorList>
            <person name="Nowell W R."/>
        </authorList>
    </citation>
    <scope>NUCLEOTIDE SEQUENCE</scope>
    <source>
        <strain evidence="2">Ploen Becks lab</strain>
    </source>
</reference>
<name>A0A814D8Z8_9BILA</name>
<protein>
    <submittedName>
        <fullName evidence="2">Uncharacterized protein</fullName>
    </submittedName>
</protein>
<sequence length="179" mass="20679">MADYKCKNWNMDFIMVIDEVLKTKVNNITDNERKIIQKILKYPMSEMETQKINILTKLGKAAEIKNAFKYLEKIGLGFCTTKSAGTNKEITVFKKLKTEQFSQNTELADYLNEFGVDFDEYFQQSNDQISNKRLTESQINSSSKRRCTLFNTNSPVNLDNNETNDDETSNANPNLDKNE</sequence>
<organism evidence="2 3">
    <name type="scientific">Brachionus calyciflorus</name>
    <dbReference type="NCBI Taxonomy" id="104777"/>
    <lineage>
        <taxon>Eukaryota</taxon>
        <taxon>Metazoa</taxon>
        <taxon>Spiralia</taxon>
        <taxon>Gnathifera</taxon>
        <taxon>Rotifera</taxon>
        <taxon>Eurotatoria</taxon>
        <taxon>Monogononta</taxon>
        <taxon>Pseudotrocha</taxon>
        <taxon>Ploima</taxon>
        <taxon>Brachionidae</taxon>
        <taxon>Brachionus</taxon>
    </lineage>
</organism>
<accession>A0A814D8Z8</accession>